<name>A0A8K0G6Z4_IGNLU</name>
<reference evidence="1" key="1">
    <citation type="submission" date="2019-08" db="EMBL/GenBank/DDBJ databases">
        <title>The genome of the North American firefly Photinus pyralis.</title>
        <authorList>
            <consortium name="Photinus pyralis genome working group"/>
            <person name="Fallon T.R."/>
            <person name="Sander Lower S.E."/>
            <person name="Weng J.-K."/>
        </authorList>
    </citation>
    <scope>NUCLEOTIDE SEQUENCE</scope>
    <source>
        <strain evidence="1">TRF0915ILg1</strain>
        <tissue evidence="1">Whole body</tissue>
    </source>
</reference>
<protein>
    <submittedName>
        <fullName evidence="1">Uncharacterized protein</fullName>
    </submittedName>
</protein>
<keyword evidence="2" id="KW-1185">Reference proteome</keyword>
<dbReference type="AlphaFoldDB" id="A0A8K0G6Z4"/>
<gene>
    <name evidence="1" type="ORF">ILUMI_15311</name>
</gene>
<sequence length="91" mass="10928">MKTEEYSQRVFLRRNPQISFKKPEATSLNRTKAFNQQEVALFYENLNKLLERYHFKQFRIFNTDKTGITTVQRPARMYAEKGVKRVTFATM</sequence>
<dbReference type="Proteomes" id="UP000801492">
    <property type="component" value="Unassembled WGS sequence"/>
</dbReference>
<organism evidence="1 2">
    <name type="scientific">Ignelater luminosus</name>
    <name type="common">Cucubano</name>
    <name type="synonym">Pyrophorus luminosus</name>
    <dbReference type="NCBI Taxonomy" id="2038154"/>
    <lineage>
        <taxon>Eukaryota</taxon>
        <taxon>Metazoa</taxon>
        <taxon>Ecdysozoa</taxon>
        <taxon>Arthropoda</taxon>
        <taxon>Hexapoda</taxon>
        <taxon>Insecta</taxon>
        <taxon>Pterygota</taxon>
        <taxon>Neoptera</taxon>
        <taxon>Endopterygota</taxon>
        <taxon>Coleoptera</taxon>
        <taxon>Polyphaga</taxon>
        <taxon>Elateriformia</taxon>
        <taxon>Elateroidea</taxon>
        <taxon>Elateridae</taxon>
        <taxon>Agrypninae</taxon>
        <taxon>Pyrophorini</taxon>
        <taxon>Ignelater</taxon>
    </lineage>
</organism>
<evidence type="ECO:0000313" key="1">
    <source>
        <dbReference type="EMBL" id="KAF2890862.1"/>
    </source>
</evidence>
<dbReference type="OrthoDB" id="7489787at2759"/>
<dbReference type="EMBL" id="VTPC01045038">
    <property type="protein sequence ID" value="KAF2890862.1"/>
    <property type="molecule type" value="Genomic_DNA"/>
</dbReference>
<evidence type="ECO:0000313" key="2">
    <source>
        <dbReference type="Proteomes" id="UP000801492"/>
    </source>
</evidence>
<proteinExistence type="predicted"/>
<accession>A0A8K0G6Z4</accession>
<comment type="caution">
    <text evidence="1">The sequence shown here is derived from an EMBL/GenBank/DDBJ whole genome shotgun (WGS) entry which is preliminary data.</text>
</comment>